<dbReference type="Proteomes" id="UP000032233">
    <property type="component" value="Unassembled WGS sequence"/>
</dbReference>
<evidence type="ECO:0000313" key="3">
    <source>
        <dbReference type="Proteomes" id="UP000032233"/>
    </source>
</evidence>
<proteinExistence type="predicted"/>
<dbReference type="EMBL" id="AZAC01000014">
    <property type="protein sequence ID" value="KIX13910.1"/>
    <property type="molecule type" value="Genomic_DNA"/>
</dbReference>
<evidence type="ECO:0000313" key="2">
    <source>
        <dbReference type="EMBL" id="KIX13910.1"/>
    </source>
</evidence>
<reference evidence="2 3" key="1">
    <citation type="submission" date="2013-11" db="EMBL/GenBank/DDBJ databases">
        <title>Metagenomic analysis of a methanogenic consortium involved in long chain n-alkane degradation.</title>
        <authorList>
            <person name="Davidova I.A."/>
            <person name="Callaghan A.V."/>
            <person name="Wawrik B."/>
            <person name="Pruitt S."/>
            <person name="Marks C."/>
            <person name="Duncan K.E."/>
            <person name="Suflita J.M."/>
        </authorList>
    </citation>
    <scope>NUCLEOTIDE SEQUENCE [LARGE SCALE GENOMIC DNA]</scope>
    <source>
        <strain evidence="2 3">SPR</strain>
    </source>
</reference>
<dbReference type="InParanoid" id="A0A0D2JWE9"/>
<dbReference type="AlphaFoldDB" id="A0A0D2JWE9"/>
<dbReference type="STRING" id="1429043.X474_12060"/>
<organism evidence="2 3">
    <name type="scientific">Dethiosulfatarculus sandiegensis</name>
    <dbReference type="NCBI Taxonomy" id="1429043"/>
    <lineage>
        <taxon>Bacteria</taxon>
        <taxon>Pseudomonadati</taxon>
        <taxon>Thermodesulfobacteriota</taxon>
        <taxon>Desulfarculia</taxon>
        <taxon>Desulfarculales</taxon>
        <taxon>Desulfarculaceae</taxon>
        <taxon>Dethiosulfatarculus</taxon>
    </lineage>
</organism>
<name>A0A0D2JWE9_9BACT</name>
<feature type="transmembrane region" description="Helical" evidence="1">
    <location>
        <begin position="34"/>
        <end position="60"/>
    </location>
</feature>
<comment type="caution">
    <text evidence="2">The sequence shown here is derived from an EMBL/GenBank/DDBJ whole genome shotgun (WGS) entry which is preliminary data.</text>
</comment>
<sequence>MVFSGRLVVKKGTHYSIYYSIWDKNRWILSSLKIMVLTVSFKMIICLFLDVVLVQSEFLFRPGGALDRMRFFLRSRQFDRIIFNFSLLIE</sequence>
<accession>A0A0D2JWE9</accession>
<keyword evidence="3" id="KW-1185">Reference proteome</keyword>
<evidence type="ECO:0000256" key="1">
    <source>
        <dbReference type="SAM" id="Phobius"/>
    </source>
</evidence>
<keyword evidence="1" id="KW-0812">Transmembrane</keyword>
<keyword evidence="1" id="KW-0472">Membrane</keyword>
<protein>
    <submittedName>
        <fullName evidence="2">Uncharacterized protein</fullName>
    </submittedName>
</protein>
<gene>
    <name evidence="2" type="ORF">X474_12060</name>
</gene>
<keyword evidence="1" id="KW-1133">Transmembrane helix</keyword>